<dbReference type="InterPro" id="IPR010083">
    <property type="entry name" value="FabA"/>
</dbReference>
<dbReference type="SUPFAM" id="SSF52151">
    <property type="entry name" value="FabD/lysophospholipase-like"/>
    <property type="match status" value="1"/>
</dbReference>
<dbReference type="SUPFAM" id="SSF54637">
    <property type="entry name" value="Thioesterase/thiol ester dehydrase-isomerase"/>
    <property type="match status" value="4"/>
</dbReference>
<dbReference type="InterPro" id="IPR020841">
    <property type="entry name" value="PKS_Beta-ketoAc_synthase_dom"/>
</dbReference>
<sequence length="2265" mass="244246">MSIAIVGLACLLPGAHSPEEFWANLRAGVDSRTEGGRDVFGTDPATPGGWGDDRHRITATRGGFVTEPEIDLTGLRLPADELAGLGRVVRWPVHVIRRALRDAGIAEDSATLRRTGLVMGNYSFPTPESVELCVPLIREAVSRGLREAGFEVSNPGDRPEPDPRNLWPSGLPATVVADALGLGGPRLALDAACSSTLYAMALARDYLLTGQADVVLAGAVCAPDPLLMHLSFSDLNAFPRNGISQPFHRETSGIVTGQGAGVLVLKRLADAERDGDRVHAVIDAIGLGNDGAGAHLLSPTVPGQVEAYRQAYAHVDPSTVDYIECHATGTPLGDSVELRGLTEFFGDRVPPLGSVKGNVGHLLTVAGFTSVLKVLMAMRHGVVPATTGIGDPVRPRGGESAADRIVRTELEREVTRAGVSAFGFGGTNAHVVLRKHAAPGEDAVPSGDAVLGKESVSSGDIVPAEHPADRPDAAEPPAIAITGTGVRIGPVRDVAELGRVVRAGRPALVDRPEDRWYGLDPRVEAPERAGYAEDVEVDVRTYRIPPAELGDANPQHLLLFEAAEQALTEAGYPAPDPGTRAEQLPPRRVAVVVAMEMEPRSHSHRARFDIGAHLHAHTDHSDALEAAVRDAVHDPIGANEVLSFIGNVMASRISSSRNLTGPSFTVSTDATGGARALEVARLLLLDPTIEAVLVGGVELAAGAENTLASARLDGGRAALLGDGAAGVVLTRAERAEQVTLDRITFDPPAAPRHVDHVQLASLDLRDLHRHYTGGAVASLVPLVGDTRHASVLTSLVAAVDALRHADLPPAPAALKELADETFAGAGFTLLDTPQPWLRHSTADRRTAAVHAGTVGVVVSAGEPARVPADWAGGPGVLILPLTGDDGPELAALAQRVADELTSRDALDVVREHVRRPRRRRTAVLVAPDADALRRELALAARDLATATADWSTPAGSFCAAAPIGPGKVAFVYPGAFTTYPGAGRDLFRLFPGLLTDFEAESDRPRERFKHDALHPSAPLGLDRRDLMRHEAALVEDIPVMLAAGTNLAVLHTRAIRDVLGVRPDGGFGYSLGESSMLFALDVWSSRARDDAALAATPLFQDRLRGRKELVRRTWDLPDEPEVWATRVVLAPADEVRAALVDRVYLTHVNTPNEVVIAGAPDAVKHVLDTLGRPSAKAPANHVMHCPVVDPVLDDLAALNDYPLGAPADGLELLSAYDYGLAETADRSEIARRIAWTLRSTIDFARLATTAHDRGFRYFVEVGPGATCTRWIGETLADRPHVAVSVDRRGAGTAVAFAAAIARLVSHGVDVRLDVLFGDPVERPERFRHRVAVGGESVVRRTARAAAPLVAVKTVVRKEDTEVITVHGEPFVYLPMPLPARPVEFEGAPPPALSASVSAAAPTALSPLRALGSTVAQAHRHALRLHDALLDQALRALEAGGPPPPPVHADLPTGPGEPVEPAEPAKDPNVVWDEAELLEFARGSVAKVFGPDFAVVDTYPVRVRLPEPPYLFVSRVTDLKATTGHFEPSSITTEYDIPHDAWYLVDGLAPCAVTIEAGQADLLLVAYLGIDFRNQGNRAYRLLDSKLVFHGGLPRAGQRLRYEIKIDRFVWNGDTLLFFFNYKCYADDVLILELLDACAGFFSPAELDDSLGVVVTESDRRRRAAMTKTWFTPLERTDRTSLTRHDLELLAAGRPGDVFGKAWDQTADGSNPSIRLPGDMLRMIDEVTSIDRLGGPRGLGELTAVKHLEPDAWYFRSHFTGDPVLAGSLVAEGGVQLLQVYAMYLGLHLVLPDAEFQSVPGLHTEVKVRGQITPKTPNIRYHVEVTEVTMLPRPTVIADIVVYDGDKPIISMRDFGMQVREKPGTPYRPGPGGIPPFLGRRNHQGEVAFINELHLAHAAKGDLATAMGPEFEIYANRRAPYIPNGDFRFVDRIMRLDGTRGVLKPGARMETEYDAPPEAWYFHENSTPQPVNAILMESSLQAAILLGYYLGATLASPDEELSIRNLDGRATYVKDVDLRGRTIRHRSEMLSSRAVPGATLQSFRYELSADGEVFYVGESLFGYFSEQALANQVGLDAGRRTPTWLDEHPADHRTLAVRSDDRWFRGSLRLADGHVRLVDEVGLVPDGGAHGKGYVRGVRRIDHDDWYFSCHFHRDPVMPGSLGVESVIQALQVFAIEAGLGDRFTRPVFRLPVDVPMGWKYRGQVLRTDAEMTFELHVKEVRAEDGRTVVVADSSVWRHTGDDDGGPGLRIYELTDVSVQIQEDAR</sequence>
<proteinExistence type="inferred from homology"/>
<dbReference type="Pfam" id="PF02801">
    <property type="entry name" value="Ketoacyl-synt_C"/>
    <property type="match status" value="1"/>
</dbReference>
<dbReference type="PANTHER" id="PTHR43074">
    <property type="entry name" value="OMEGA-3 POLYUNSATURATED FATTY ACID SYNTHASE PFAB-RELATED"/>
    <property type="match status" value="1"/>
</dbReference>
<dbReference type="CDD" id="cd00833">
    <property type="entry name" value="PKS"/>
    <property type="match status" value="1"/>
</dbReference>
<reference evidence="12" key="1">
    <citation type="journal article" date="2019" name="Int. J. Syst. Evol. Microbiol.">
        <title>The Global Catalogue of Microorganisms (GCM) 10K type strain sequencing project: providing services to taxonomists for standard genome sequencing and annotation.</title>
        <authorList>
            <consortium name="The Broad Institute Genomics Platform"/>
            <consortium name="The Broad Institute Genome Sequencing Center for Infectious Disease"/>
            <person name="Wu L."/>
            <person name="Ma J."/>
        </authorList>
    </citation>
    <scope>NUCLEOTIDE SEQUENCE [LARGE SCALE GENOMIC DNA]</scope>
    <source>
        <strain evidence="12">CCUG 60214</strain>
    </source>
</reference>
<dbReference type="Proteomes" id="UP001597168">
    <property type="component" value="Unassembled WGS sequence"/>
</dbReference>
<evidence type="ECO:0000256" key="1">
    <source>
        <dbReference type="ARBA" id="ARBA00005194"/>
    </source>
</evidence>
<dbReference type="InterPro" id="IPR052568">
    <property type="entry name" value="PKS-FAS_Synthase"/>
</dbReference>
<keyword evidence="5" id="KW-0443">Lipid metabolism</keyword>
<evidence type="ECO:0000313" key="11">
    <source>
        <dbReference type="EMBL" id="MFD1147256.1"/>
    </source>
</evidence>
<dbReference type="Gene3D" id="3.40.47.10">
    <property type="match status" value="3"/>
</dbReference>
<gene>
    <name evidence="11" type="ORF">ACFQ3T_08980</name>
</gene>
<dbReference type="Gene3D" id="3.40.366.10">
    <property type="entry name" value="Malonyl-Coenzyme A Acyl Carrier Protein, domain 2"/>
    <property type="match status" value="2"/>
</dbReference>
<dbReference type="SUPFAM" id="SSF53901">
    <property type="entry name" value="Thiolase-like"/>
    <property type="match status" value="2"/>
</dbReference>
<keyword evidence="6" id="KW-0275">Fatty acid biosynthesis</keyword>
<keyword evidence="4" id="KW-0276">Fatty acid metabolism</keyword>
<dbReference type="SMART" id="SM00825">
    <property type="entry name" value="PKS_KS"/>
    <property type="match status" value="1"/>
</dbReference>
<dbReference type="InterPro" id="IPR014031">
    <property type="entry name" value="Ketoacyl_synth_C"/>
</dbReference>
<evidence type="ECO:0000256" key="7">
    <source>
        <dbReference type="ARBA" id="ARBA00023239"/>
    </source>
</evidence>
<protein>
    <submittedName>
        <fullName evidence="11">Beta-ketoacyl synthase N-terminal-like domain-containing protein</fullName>
    </submittedName>
</protein>
<evidence type="ECO:0000256" key="5">
    <source>
        <dbReference type="ARBA" id="ARBA00023098"/>
    </source>
</evidence>
<evidence type="ECO:0000256" key="6">
    <source>
        <dbReference type="ARBA" id="ARBA00023160"/>
    </source>
</evidence>
<evidence type="ECO:0000256" key="4">
    <source>
        <dbReference type="ARBA" id="ARBA00022832"/>
    </source>
</evidence>
<feature type="domain" description="Ketosynthase family 3 (KS3)" evidence="10">
    <location>
        <begin position="1"/>
        <end position="435"/>
    </location>
</feature>
<dbReference type="RefSeq" id="WP_380722228.1">
    <property type="nucleotide sequence ID" value="NZ_JBHTLK010000031.1"/>
</dbReference>
<evidence type="ECO:0000256" key="8">
    <source>
        <dbReference type="RuleBase" id="RU003694"/>
    </source>
</evidence>
<dbReference type="InterPro" id="IPR029069">
    <property type="entry name" value="HotDog_dom_sf"/>
</dbReference>
<evidence type="ECO:0000256" key="2">
    <source>
        <dbReference type="ARBA" id="ARBA00006714"/>
    </source>
</evidence>
<dbReference type="PANTHER" id="PTHR43074:SF1">
    <property type="entry name" value="BETA-KETOACYL SYNTHASE FAMILY PROTEIN-RELATED"/>
    <property type="match status" value="1"/>
</dbReference>
<evidence type="ECO:0000259" key="10">
    <source>
        <dbReference type="PROSITE" id="PS52004"/>
    </source>
</evidence>
<accession>A0ABW3QRM5</accession>
<dbReference type="CDD" id="cd01287">
    <property type="entry name" value="FabA"/>
    <property type="match status" value="1"/>
</dbReference>
<keyword evidence="8" id="KW-0808">Transferase</keyword>
<evidence type="ECO:0000313" key="12">
    <source>
        <dbReference type="Proteomes" id="UP001597168"/>
    </source>
</evidence>
<dbReference type="InterPro" id="IPR016035">
    <property type="entry name" value="Acyl_Trfase/lysoPLipase"/>
</dbReference>
<dbReference type="PROSITE" id="PS52004">
    <property type="entry name" value="KS3_2"/>
    <property type="match status" value="1"/>
</dbReference>
<name>A0ABW3QRM5_9PSEU</name>
<dbReference type="InterPro" id="IPR014043">
    <property type="entry name" value="Acyl_transferase_dom"/>
</dbReference>
<evidence type="ECO:0000256" key="3">
    <source>
        <dbReference type="ARBA" id="ARBA00022516"/>
    </source>
</evidence>
<dbReference type="SMART" id="SM00827">
    <property type="entry name" value="PKS_AT"/>
    <property type="match status" value="1"/>
</dbReference>
<organism evidence="11 12">
    <name type="scientific">Saccharothrix hoggarensis</name>
    <dbReference type="NCBI Taxonomy" id="913853"/>
    <lineage>
        <taxon>Bacteria</taxon>
        <taxon>Bacillati</taxon>
        <taxon>Actinomycetota</taxon>
        <taxon>Actinomycetes</taxon>
        <taxon>Pseudonocardiales</taxon>
        <taxon>Pseudonocardiaceae</taxon>
        <taxon>Saccharothrix</taxon>
    </lineage>
</organism>
<dbReference type="InterPro" id="IPR016039">
    <property type="entry name" value="Thiolase-like"/>
</dbReference>
<comment type="caution">
    <text evidence="11">The sequence shown here is derived from an EMBL/GenBank/DDBJ whole genome shotgun (WGS) entry which is preliminary data.</text>
</comment>
<dbReference type="Gene3D" id="3.10.129.10">
    <property type="entry name" value="Hotdog Thioesterase"/>
    <property type="match status" value="4"/>
</dbReference>
<comment type="similarity">
    <text evidence="2">Belongs to the thioester dehydratase family. FabA subfamily.</text>
</comment>
<comment type="pathway">
    <text evidence="1">Lipid metabolism; fatty acid biosynthesis.</text>
</comment>
<feature type="region of interest" description="Disordered" evidence="9">
    <location>
        <begin position="1436"/>
        <end position="1464"/>
    </location>
</feature>
<dbReference type="Pfam" id="PF00109">
    <property type="entry name" value="ketoacyl-synt"/>
    <property type="match status" value="2"/>
</dbReference>
<dbReference type="EMBL" id="JBHTLK010000031">
    <property type="protein sequence ID" value="MFD1147256.1"/>
    <property type="molecule type" value="Genomic_DNA"/>
</dbReference>
<evidence type="ECO:0000256" key="9">
    <source>
        <dbReference type="SAM" id="MobiDB-lite"/>
    </source>
</evidence>
<dbReference type="Pfam" id="PF07977">
    <property type="entry name" value="FabA"/>
    <property type="match status" value="2"/>
</dbReference>
<keyword evidence="7" id="KW-0456">Lyase</keyword>
<dbReference type="InterPro" id="IPR013114">
    <property type="entry name" value="FabA_FabZ"/>
</dbReference>
<dbReference type="InterPro" id="IPR014030">
    <property type="entry name" value="Ketoacyl_synth_N"/>
</dbReference>
<keyword evidence="3" id="KW-0444">Lipid biosynthesis</keyword>
<keyword evidence="12" id="KW-1185">Reference proteome</keyword>
<comment type="similarity">
    <text evidence="8">Belongs to the thiolase-like superfamily. Beta-ketoacyl-ACP synthases family.</text>
</comment>
<dbReference type="InterPro" id="IPR001227">
    <property type="entry name" value="Ac_transferase_dom_sf"/>
</dbReference>